<dbReference type="InterPro" id="IPR028090">
    <property type="entry name" value="JAB_dom_prok"/>
</dbReference>
<feature type="domain" description="JAB" evidence="6">
    <location>
        <begin position="24"/>
        <end position="146"/>
    </location>
</feature>
<reference evidence="7 8" key="1">
    <citation type="submission" date="2018-03" db="EMBL/GenBank/DDBJ databases">
        <title>Genome sequence of Clostridium thermopalmarium DSM 5974.</title>
        <authorList>
            <person name="Poehlein A."/>
            <person name="Daniel R."/>
        </authorList>
    </citation>
    <scope>NUCLEOTIDE SEQUENCE [LARGE SCALE GENOMIC DNA]</scope>
    <source>
        <strain evidence="7 8">DSM 5974</strain>
    </source>
</reference>
<evidence type="ECO:0000256" key="1">
    <source>
        <dbReference type="ARBA" id="ARBA00022670"/>
    </source>
</evidence>
<comment type="caution">
    <text evidence="7">The sequence shown here is derived from an EMBL/GenBank/DDBJ whole genome shotgun (WGS) entry which is preliminary data.</text>
</comment>
<protein>
    <recommendedName>
        <fullName evidence="6">JAB domain-containing protein</fullName>
    </recommendedName>
</protein>
<keyword evidence="2" id="KW-0479">Metal-binding</keyword>
<evidence type="ECO:0000313" key="7">
    <source>
        <dbReference type="EMBL" id="PRR70132.1"/>
    </source>
</evidence>
<keyword evidence="4" id="KW-0862">Zinc</keyword>
<dbReference type="GO" id="GO:0008237">
    <property type="term" value="F:metallopeptidase activity"/>
    <property type="evidence" value="ECO:0007669"/>
    <property type="project" value="UniProtKB-KW"/>
</dbReference>
<evidence type="ECO:0000256" key="4">
    <source>
        <dbReference type="ARBA" id="ARBA00022833"/>
    </source>
</evidence>
<keyword evidence="8" id="KW-1185">Reference proteome</keyword>
<organism evidence="7 8">
    <name type="scientific">Clostridium thermopalmarium DSM 5974</name>
    <dbReference type="NCBI Taxonomy" id="1121340"/>
    <lineage>
        <taxon>Bacteria</taxon>
        <taxon>Bacillati</taxon>
        <taxon>Bacillota</taxon>
        <taxon>Clostridia</taxon>
        <taxon>Eubacteriales</taxon>
        <taxon>Clostridiaceae</taxon>
        <taxon>Clostridium</taxon>
    </lineage>
</organism>
<dbReference type="SUPFAM" id="SSF102712">
    <property type="entry name" value="JAB1/MPN domain"/>
    <property type="match status" value="1"/>
</dbReference>
<name>A0A2T0AN02_9CLOT</name>
<gene>
    <name evidence="7" type="ORF">CPAL_23530</name>
</gene>
<evidence type="ECO:0000256" key="2">
    <source>
        <dbReference type="ARBA" id="ARBA00022723"/>
    </source>
</evidence>
<evidence type="ECO:0000256" key="3">
    <source>
        <dbReference type="ARBA" id="ARBA00022801"/>
    </source>
</evidence>
<keyword evidence="5" id="KW-0482">Metalloprotease</keyword>
<dbReference type="Pfam" id="PF14464">
    <property type="entry name" value="Prok-JAB"/>
    <property type="match status" value="1"/>
</dbReference>
<dbReference type="Proteomes" id="UP000239614">
    <property type="component" value="Unassembled WGS sequence"/>
</dbReference>
<evidence type="ECO:0000313" key="8">
    <source>
        <dbReference type="Proteomes" id="UP000239614"/>
    </source>
</evidence>
<dbReference type="GO" id="GO:0006508">
    <property type="term" value="P:proteolysis"/>
    <property type="evidence" value="ECO:0007669"/>
    <property type="project" value="UniProtKB-KW"/>
</dbReference>
<proteinExistence type="predicted"/>
<dbReference type="RefSeq" id="WP_207654937.1">
    <property type="nucleotide sequence ID" value="NZ_PVXN01000058.1"/>
</dbReference>
<keyword evidence="3" id="KW-0378">Hydrolase</keyword>
<accession>A0A2T0AN02</accession>
<dbReference type="Gene3D" id="3.40.140.10">
    <property type="entry name" value="Cytidine Deaminase, domain 2"/>
    <property type="match status" value="1"/>
</dbReference>
<evidence type="ECO:0000259" key="6">
    <source>
        <dbReference type="Pfam" id="PF14464"/>
    </source>
</evidence>
<dbReference type="GO" id="GO:0046872">
    <property type="term" value="F:metal ion binding"/>
    <property type="evidence" value="ECO:0007669"/>
    <property type="project" value="UniProtKB-KW"/>
</dbReference>
<dbReference type="EMBL" id="PVXN01000058">
    <property type="protein sequence ID" value="PRR70132.1"/>
    <property type="molecule type" value="Genomic_DNA"/>
</dbReference>
<sequence>MYNKSIIFRKSDGGKIKIDVYALQKIMKYLQDDQEKCEAGGVLLGRYIIDSSDIVVDDITTPMKNDTRQRCFFLKQKKYHQKVVTEKWIKSKGTCNYLGEWHTHPEPIPTPSYIDISEWKRLLKENKFDSQYLYFIIAGTEKLRIWEGNKSSLSIILLEQIVNKGEE</sequence>
<evidence type="ECO:0000256" key="5">
    <source>
        <dbReference type="ARBA" id="ARBA00023049"/>
    </source>
</evidence>
<keyword evidence="1" id="KW-0645">Protease</keyword>
<dbReference type="AlphaFoldDB" id="A0A2T0AN02"/>